<dbReference type="InterPro" id="IPR036397">
    <property type="entry name" value="RNaseH_sf"/>
</dbReference>
<feature type="compositionally biased region" description="Pro residues" evidence="1">
    <location>
        <begin position="23"/>
        <end position="34"/>
    </location>
</feature>
<feature type="domain" description="Piwi" evidence="3">
    <location>
        <begin position="613"/>
        <end position="920"/>
    </location>
</feature>
<dbReference type="GO" id="GO:0003723">
    <property type="term" value="F:RNA binding"/>
    <property type="evidence" value="ECO:0007669"/>
    <property type="project" value="InterPro"/>
</dbReference>
<dbReference type="Pfam" id="PF08699">
    <property type="entry name" value="ArgoL1"/>
    <property type="match status" value="1"/>
</dbReference>
<dbReference type="Proteomes" id="UP000318571">
    <property type="component" value="Chromosome 4"/>
</dbReference>
<dbReference type="Gene3D" id="3.30.420.10">
    <property type="entry name" value="Ribonuclease H-like superfamily/Ribonuclease H"/>
    <property type="match status" value="1"/>
</dbReference>
<dbReference type="STRING" id="6832.A0A553NNY5"/>
<evidence type="ECO:0000259" key="3">
    <source>
        <dbReference type="PROSITE" id="PS50822"/>
    </source>
</evidence>
<comment type="caution">
    <text evidence="4">The sequence shown here is derived from an EMBL/GenBank/DDBJ whole genome shotgun (WGS) entry which is preliminary data.</text>
</comment>
<dbReference type="SMART" id="SM00950">
    <property type="entry name" value="Piwi"/>
    <property type="match status" value="1"/>
</dbReference>
<dbReference type="SUPFAM" id="SSF101690">
    <property type="entry name" value="PAZ domain"/>
    <property type="match status" value="1"/>
</dbReference>
<feature type="region of interest" description="Disordered" evidence="1">
    <location>
        <begin position="1"/>
        <end position="82"/>
    </location>
</feature>
<proteinExistence type="predicted"/>
<dbReference type="Pfam" id="PF02170">
    <property type="entry name" value="PAZ"/>
    <property type="match status" value="1"/>
</dbReference>
<organism evidence="4 5">
    <name type="scientific">Tigriopus californicus</name>
    <name type="common">Marine copepod</name>
    <dbReference type="NCBI Taxonomy" id="6832"/>
    <lineage>
        <taxon>Eukaryota</taxon>
        <taxon>Metazoa</taxon>
        <taxon>Ecdysozoa</taxon>
        <taxon>Arthropoda</taxon>
        <taxon>Crustacea</taxon>
        <taxon>Multicrustacea</taxon>
        <taxon>Hexanauplia</taxon>
        <taxon>Copepoda</taxon>
        <taxon>Harpacticoida</taxon>
        <taxon>Harpacticidae</taxon>
        <taxon>Tigriopus</taxon>
    </lineage>
</organism>
<dbReference type="GO" id="GO:0034587">
    <property type="term" value="P:piRNA processing"/>
    <property type="evidence" value="ECO:0007669"/>
    <property type="project" value="UniProtKB-ARBA"/>
</dbReference>
<dbReference type="InterPro" id="IPR032474">
    <property type="entry name" value="Argonaute_N"/>
</dbReference>
<feature type="compositionally biased region" description="Polar residues" evidence="1">
    <location>
        <begin position="65"/>
        <end position="80"/>
    </location>
</feature>
<dbReference type="InterPro" id="IPR003100">
    <property type="entry name" value="PAZ_dom"/>
</dbReference>
<accession>A0A553NNY5</accession>
<dbReference type="CDD" id="cd04657">
    <property type="entry name" value="Piwi_ago-like"/>
    <property type="match status" value="1"/>
</dbReference>
<name>A0A553NNY5_TIGCA</name>
<dbReference type="Gene3D" id="3.40.50.2300">
    <property type="match status" value="1"/>
</dbReference>
<dbReference type="InterPro" id="IPR045246">
    <property type="entry name" value="Piwi_ago-like"/>
</dbReference>
<dbReference type="Pfam" id="PF16486">
    <property type="entry name" value="ArgoN"/>
    <property type="match status" value="1"/>
</dbReference>
<dbReference type="InterPro" id="IPR036085">
    <property type="entry name" value="PAZ_dom_sf"/>
</dbReference>
<sequence>MGGDRKRNNRNKGPPSTTDPAKGGPPPPSRPPRTPTVRPEPVAQQAMADLSLAETRPPTAPPSQAPIQIQMNPSTASGRDNTAWRVPHYTSLEEKRKHLGTLGKKVRVRVNHFEMRINLKHVHHYDVTITSEVWKGQEARKGDRDLCFRALDAFKKKYGQMFPKPFGVAYDGFKQAYSTHVLPFGPSKIFEGLVTVPRVADLPDTIELKIRLKQLEKVDISGVLQDYIRHGTTLDRPQDAINVVNIILSHLPQLTKMTVGRSILNEESPGRVAEIGGGKVLWTGVFPTFRPAWKFFLNVDMVNKPGYEQTDTLEFILKSLNGMRKYQKRNMRQPRDLEDFKDKYMKMDAESEIKNLKVRFHRPDKAKRDYKVNKFGPAANKPNVIDKDGKKMSIEFFFATEYKWKLNYPGLPTLHVGNPNGSIYLPMELTEIKKQVCPMAKKLSDVETASMIRHTAVAPDIRQKKINESLTKLSNHFSQDPYAKAFEVEVSKQMSVIPARILDPPGLLYKSASGDMTVKPALGKWDGKYNFLTSVSLTNWGVLNMNPRLTRQALSQFVEVLYSEGQKRGLNIDYPEYRNFASNDRFPTPEKMESEFKALVDTVEKAKGKKPELIMVIISARGTNEYSIIKHYGDMVLNIPTQFVLTKNVEQAKPTTLHNICLKINSKLGGTNLSLDKKAIPPWMNKPCMIMGGDVTHPSPDKMNDTPSIAAIVGSQDPKAAIYNLELSLQRRGQVVEVIEETERMVKSLLLKFFNSSGKRYKPFTIVYYRDGVSEGQFDDVLNKELSAIRRACTSLEADYKPHIVFIVAQKRHKTRMFPENPKDTLLRSKNVMPGTVVDQEITHPTEHNFFLASHEGIQGTTKPTSYHKLWDDLNMSSDSLQQLTFYLCHLYSRCERSVSYPAPTYYAHLAAERAKCYYNALIDKGQNADKEALRKLTETQLKNNFI</sequence>
<evidence type="ECO:0000259" key="2">
    <source>
        <dbReference type="PROSITE" id="PS50821"/>
    </source>
</evidence>
<evidence type="ECO:0008006" key="6">
    <source>
        <dbReference type="Google" id="ProtNLM"/>
    </source>
</evidence>
<dbReference type="InterPro" id="IPR012337">
    <property type="entry name" value="RNaseH-like_sf"/>
</dbReference>
<feature type="domain" description="PAZ" evidence="2">
    <location>
        <begin position="322"/>
        <end position="434"/>
    </location>
</feature>
<dbReference type="OMA" id="QGPQQTW"/>
<dbReference type="SMART" id="SM01163">
    <property type="entry name" value="DUF1785"/>
    <property type="match status" value="1"/>
</dbReference>
<dbReference type="PROSITE" id="PS50822">
    <property type="entry name" value="PIWI"/>
    <property type="match status" value="1"/>
</dbReference>
<dbReference type="AlphaFoldDB" id="A0A553NNY5"/>
<dbReference type="InterPro" id="IPR003165">
    <property type="entry name" value="Piwi"/>
</dbReference>
<evidence type="ECO:0000313" key="4">
    <source>
        <dbReference type="EMBL" id="TRY67145.1"/>
    </source>
</evidence>
<dbReference type="Pfam" id="PF16488">
    <property type="entry name" value="ArgoL2"/>
    <property type="match status" value="1"/>
</dbReference>
<dbReference type="CDD" id="cd02846">
    <property type="entry name" value="PAZ_argonaute_like"/>
    <property type="match status" value="1"/>
</dbReference>
<protein>
    <recommendedName>
        <fullName evidence="6">Piwi domain-containing protein</fullName>
    </recommendedName>
</protein>
<dbReference type="Pfam" id="PF02171">
    <property type="entry name" value="Piwi"/>
    <property type="match status" value="1"/>
</dbReference>
<dbReference type="EMBL" id="VCGU01000011">
    <property type="protein sequence ID" value="TRY67145.1"/>
    <property type="molecule type" value="Genomic_DNA"/>
</dbReference>
<dbReference type="PROSITE" id="PS50821">
    <property type="entry name" value="PAZ"/>
    <property type="match status" value="1"/>
</dbReference>
<dbReference type="InterPro" id="IPR014811">
    <property type="entry name" value="ArgoL1"/>
</dbReference>
<dbReference type="Gene3D" id="2.170.260.10">
    <property type="entry name" value="paz domain"/>
    <property type="match status" value="1"/>
</dbReference>
<evidence type="ECO:0000256" key="1">
    <source>
        <dbReference type="SAM" id="MobiDB-lite"/>
    </source>
</evidence>
<dbReference type="SUPFAM" id="SSF53098">
    <property type="entry name" value="Ribonuclease H-like"/>
    <property type="match status" value="1"/>
</dbReference>
<dbReference type="PANTHER" id="PTHR22891">
    <property type="entry name" value="EUKARYOTIC TRANSLATION INITIATION FACTOR 2C"/>
    <property type="match status" value="1"/>
</dbReference>
<gene>
    <name evidence="4" type="ORF">TCAL_02956</name>
</gene>
<dbReference type="InterPro" id="IPR032472">
    <property type="entry name" value="ArgoL2"/>
</dbReference>
<evidence type="ECO:0000313" key="5">
    <source>
        <dbReference type="Proteomes" id="UP000318571"/>
    </source>
</evidence>
<keyword evidence="5" id="KW-1185">Reference proteome</keyword>
<reference evidence="4 5" key="1">
    <citation type="journal article" date="2018" name="Nat. Ecol. Evol.">
        <title>Genomic signatures of mitonuclear coevolution across populations of Tigriopus californicus.</title>
        <authorList>
            <person name="Barreto F.S."/>
            <person name="Watson E.T."/>
            <person name="Lima T.G."/>
            <person name="Willett C.S."/>
            <person name="Edmands S."/>
            <person name="Li W."/>
            <person name="Burton R.S."/>
        </authorList>
    </citation>
    <scope>NUCLEOTIDE SEQUENCE [LARGE SCALE GENOMIC DNA]</scope>
    <source>
        <strain evidence="4 5">San Diego</strain>
    </source>
</reference>
<dbReference type="OrthoDB" id="10252740at2759"/>